<organism evidence="2 3">
    <name type="scientific">Gossypium klotzschianum</name>
    <dbReference type="NCBI Taxonomy" id="34286"/>
    <lineage>
        <taxon>Eukaryota</taxon>
        <taxon>Viridiplantae</taxon>
        <taxon>Streptophyta</taxon>
        <taxon>Embryophyta</taxon>
        <taxon>Tracheophyta</taxon>
        <taxon>Spermatophyta</taxon>
        <taxon>Magnoliopsida</taxon>
        <taxon>eudicotyledons</taxon>
        <taxon>Gunneridae</taxon>
        <taxon>Pentapetalae</taxon>
        <taxon>rosids</taxon>
        <taxon>malvids</taxon>
        <taxon>Malvales</taxon>
        <taxon>Malvaceae</taxon>
        <taxon>Malvoideae</taxon>
        <taxon>Gossypium</taxon>
    </lineage>
</organism>
<sequence>MVGFGCRGSFLSSLVWLRWSHSCLTTTYFFFPPQQSCCDD</sequence>
<evidence type="ECO:0000256" key="1">
    <source>
        <dbReference type="SAM" id="SignalP"/>
    </source>
</evidence>
<dbReference type="EMBL" id="JABFAB010000011">
    <property type="protein sequence ID" value="MBA0663785.1"/>
    <property type="molecule type" value="Genomic_DNA"/>
</dbReference>
<reference evidence="2 3" key="1">
    <citation type="journal article" date="2019" name="Genome Biol. Evol.">
        <title>Insights into the evolution of the New World diploid cottons (Gossypium, subgenus Houzingenia) based on genome sequencing.</title>
        <authorList>
            <person name="Grover C.E."/>
            <person name="Arick M.A. 2nd"/>
            <person name="Thrash A."/>
            <person name="Conover J.L."/>
            <person name="Sanders W.S."/>
            <person name="Peterson D.G."/>
            <person name="Frelichowski J.E."/>
            <person name="Scheffler J.A."/>
            <person name="Scheffler B.E."/>
            <person name="Wendel J.F."/>
        </authorList>
    </citation>
    <scope>NUCLEOTIDE SEQUENCE [LARGE SCALE GENOMIC DNA]</scope>
    <source>
        <strain evidence="2">57</strain>
        <tissue evidence="2">Leaf</tissue>
    </source>
</reference>
<dbReference type="Proteomes" id="UP000593573">
    <property type="component" value="Unassembled WGS sequence"/>
</dbReference>
<feature type="non-terminal residue" evidence="2">
    <location>
        <position position="40"/>
    </location>
</feature>
<name>A0A7J8VLW2_9ROSI</name>
<feature type="signal peptide" evidence="1">
    <location>
        <begin position="1"/>
        <end position="25"/>
    </location>
</feature>
<dbReference type="AlphaFoldDB" id="A0A7J8VLW2"/>
<proteinExistence type="predicted"/>
<evidence type="ECO:0000313" key="2">
    <source>
        <dbReference type="EMBL" id="MBA0663785.1"/>
    </source>
</evidence>
<protein>
    <submittedName>
        <fullName evidence="2">Uncharacterized protein</fullName>
    </submittedName>
</protein>
<keyword evidence="1" id="KW-0732">Signal</keyword>
<gene>
    <name evidence="2" type="ORF">Goklo_003874</name>
</gene>
<feature type="chain" id="PRO_5029553711" evidence="1">
    <location>
        <begin position="26"/>
        <end position="40"/>
    </location>
</feature>
<accession>A0A7J8VLW2</accession>
<comment type="caution">
    <text evidence="2">The sequence shown here is derived from an EMBL/GenBank/DDBJ whole genome shotgun (WGS) entry which is preliminary data.</text>
</comment>
<evidence type="ECO:0000313" key="3">
    <source>
        <dbReference type="Proteomes" id="UP000593573"/>
    </source>
</evidence>
<keyword evidence="3" id="KW-1185">Reference proteome</keyword>